<feature type="repeat" description="ANK" evidence="3">
    <location>
        <begin position="482"/>
        <end position="514"/>
    </location>
</feature>
<sequence>MDPITALGVVSSGVQVLQAIASTVYDLKQLYGRFKDADLTIQSLIQELSCISTALTGLKDWTLTNSTKGPSSDEYKRDLAVAMKGCEVVMGVVSYDVSRLVQGIKQDSFTGFRARMRIVWNEETMKGHQEKLHAQVNALQLLLQVCQCRSFTEQIQLLRTQSTRRIIHRVADDTATLLSTRGSSYAISVSQSSRQSTSDNSVDFNQTLEESPVYQWALGQRVATFGTVETPPSIPSSNRSPVTNNGWSNTPATSNLTISSLEIPPPQKGDFILPNSPSGPVHHPIHSKSMSTSDVSRRPNLGGLQRRVTDSKVPSLPLHRSKSRLSRIKTFIGRPSTWSNSTLSVSPGTSPNLSKSPGSGRRRRQVEADFNTSIDLTSKDAILVPEIVRAAQTGTREDIERLIIQGSDLEARDTTWGKNALLVAAHCGNDDVVDLLLRSNVQVAVTDASGWTALHLAASRGHCGSLELLVVESDLMEVQTPRGKTALRIAADYGQADALLILLNYHAQVNARADKQLTALHAAAKRGDGEIVELLVRYGADVEAKDGTMMTALHYACRAGHLHAIGILLDRKANIEALGSDRKTPLICAAEEGRSEAIDLLLKRNASIRSTDDTGMTALHWAAYNGHGETVRILSEKKKGSLDTVNKMGRTALHLAVMQSQFAVVDILQRKGIPLDRPCKAGLTALHYACMADSFEIANLLLLSGANVEASESQHQQRPLHIVASKGSIHMLDLLCDKGASLDARNGIGDRALCVASRYGHTATVQRLLDRGSPLSMKFETGLREDSPLCLAAMGGHLNVFSLLLNRGASPLKKDEAGWQPVRYAAYHGHPEVLHLLLSRSNISEAGIPDIMNMPQTIGFSPSVSEEKRHQVLQLLGQAFRSANSTHISPSAPSSYPHSSRTPAQHLPPPAANTPAQVSMHSSVPQSLSPRHSITRPYTPPVFYPPFPSSTIFEADSSTPQELLGSLPYDSLSTRSISPENVQPSSQVAFARDISSTGTTEVGPTNEPTLPLTSDRIAALSKETHGTPRPQSQQRRTRSPARPQAHDLPRVHATYTPISLPPSPFPPVQSSQALPYRTGNQSSMGPSLVNLDQPIEEAQIPRSLPSQQYAVPRTSSQDLETQDDDSSDTDSISSVYTAPEGQTPEIPASLDHREGIKLG</sequence>
<feature type="region of interest" description="Disordered" evidence="4">
    <location>
        <begin position="276"/>
        <end position="320"/>
    </location>
</feature>
<dbReference type="RefSeq" id="XP_058308500.1">
    <property type="nucleotide sequence ID" value="XM_058451962.1"/>
</dbReference>
<reference evidence="5" key="1">
    <citation type="submission" date="2022-12" db="EMBL/GenBank/DDBJ databases">
        <authorList>
            <person name="Petersen C."/>
        </authorList>
    </citation>
    <scope>NUCLEOTIDE SEQUENCE</scope>
    <source>
        <strain evidence="5">IBT 15544</strain>
    </source>
</reference>
<dbReference type="InterPro" id="IPR036770">
    <property type="entry name" value="Ankyrin_rpt-contain_sf"/>
</dbReference>
<keyword evidence="2 3" id="KW-0040">ANK repeat</keyword>
<feature type="region of interest" description="Disordered" evidence="4">
    <location>
        <begin position="885"/>
        <end position="936"/>
    </location>
</feature>
<keyword evidence="6" id="KW-1185">Reference proteome</keyword>
<dbReference type="AlphaFoldDB" id="A0A9W9SZW3"/>
<evidence type="ECO:0000313" key="5">
    <source>
        <dbReference type="EMBL" id="KAJ5204021.1"/>
    </source>
</evidence>
<feature type="repeat" description="ANK" evidence="3">
    <location>
        <begin position="515"/>
        <end position="547"/>
    </location>
</feature>
<dbReference type="PANTHER" id="PTHR24189">
    <property type="entry name" value="MYOTROPHIN"/>
    <property type="match status" value="1"/>
</dbReference>
<evidence type="ECO:0000256" key="3">
    <source>
        <dbReference type="PROSITE-ProRule" id="PRU00023"/>
    </source>
</evidence>
<name>A0A9W9SZW3_9EURO</name>
<dbReference type="SUPFAM" id="SSF48403">
    <property type="entry name" value="Ankyrin repeat"/>
    <property type="match status" value="2"/>
</dbReference>
<feature type="repeat" description="ANK" evidence="3">
    <location>
        <begin position="648"/>
        <end position="680"/>
    </location>
</feature>
<dbReference type="Pfam" id="PF00023">
    <property type="entry name" value="Ank"/>
    <property type="match status" value="4"/>
</dbReference>
<evidence type="ECO:0000313" key="6">
    <source>
        <dbReference type="Proteomes" id="UP001150904"/>
    </source>
</evidence>
<feature type="repeat" description="ANK" evidence="3">
    <location>
        <begin position="581"/>
        <end position="613"/>
    </location>
</feature>
<dbReference type="InterPro" id="IPR002110">
    <property type="entry name" value="Ankyrin_rpt"/>
</dbReference>
<evidence type="ECO:0000256" key="1">
    <source>
        <dbReference type="ARBA" id="ARBA00022737"/>
    </source>
</evidence>
<proteinExistence type="predicted"/>
<gene>
    <name evidence="5" type="ORF">N7498_004900</name>
</gene>
<evidence type="ECO:0000256" key="2">
    <source>
        <dbReference type="ARBA" id="ARBA00023043"/>
    </source>
</evidence>
<dbReference type="Gene3D" id="1.25.40.20">
    <property type="entry name" value="Ankyrin repeat-containing domain"/>
    <property type="match status" value="4"/>
</dbReference>
<feature type="repeat" description="ANK" evidence="3">
    <location>
        <begin position="784"/>
        <end position="816"/>
    </location>
</feature>
<feature type="repeat" description="ANK" evidence="3">
    <location>
        <begin position="416"/>
        <end position="448"/>
    </location>
</feature>
<feature type="repeat" description="ANK" evidence="3">
    <location>
        <begin position="548"/>
        <end position="580"/>
    </location>
</feature>
<protein>
    <recommendedName>
        <fullName evidence="7">Fungal N-terminal domain-containing protein</fullName>
    </recommendedName>
</protein>
<feature type="compositionally biased region" description="Basic and acidic residues" evidence="4">
    <location>
        <begin position="1150"/>
        <end position="1159"/>
    </location>
</feature>
<feature type="region of interest" description="Disordered" evidence="4">
    <location>
        <begin position="339"/>
        <end position="365"/>
    </location>
</feature>
<dbReference type="PROSITE" id="PS50297">
    <property type="entry name" value="ANK_REP_REGION"/>
    <property type="match status" value="9"/>
</dbReference>
<dbReference type="GeneID" id="83179263"/>
<dbReference type="Proteomes" id="UP001150904">
    <property type="component" value="Unassembled WGS sequence"/>
</dbReference>
<dbReference type="PRINTS" id="PR01415">
    <property type="entry name" value="ANKYRIN"/>
</dbReference>
<feature type="region of interest" description="Disordered" evidence="4">
    <location>
        <begin position="1022"/>
        <end position="1159"/>
    </location>
</feature>
<evidence type="ECO:0008006" key="7">
    <source>
        <dbReference type="Google" id="ProtNLM"/>
    </source>
</evidence>
<dbReference type="PROSITE" id="PS50088">
    <property type="entry name" value="ANK_REPEAT"/>
    <property type="match status" value="10"/>
</dbReference>
<feature type="repeat" description="ANK" evidence="3">
    <location>
        <begin position="715"/>
        <end position="747"/>
    </location>
</feature>
<comment type="caution">
    <text evidence="5">The sequence shown here is derived from an EMBL/GenBank/DDBJ whole genome shotgun (WGS) entry which is preliminary data.</text>
</comment>
<feature type="repeat" description="ANK" evidence="3">
    <location>
        <begin position="681"/>
        <end position="713"/>
    </location>
</feature>
<keyword evidence="1" id="KW-0677">Repeat</keyword>
<organism evidence="5 6">
    <name type="scientific">Penicillium cinerascens</name>
    <dbReference type="NCBI Taxonomy" id="70096"/>
    <lineage>
        <taxon>Eukaryota</taxon>
        <taxon>Fungi</taxon>
        <taxon>Dikarya</taxon>
        <taxon>Ascomycota</taxon>
        <taxon>Pezizomycotina</taxon>
        <taxon>Eurotiomycetes</taxon>
        <taxon>Eurotiomycetidae</taxon>
        <taxon>Eurotiales</taxon>
        <taxon>Aspergillaceae</taxon>
        <taxon>Penicillium</taxon>
    </lineage>
</organism>
<accession>A0A9W9SZW3</accession>
<dbReference type="SMART" id="SM00248">
    <property type="entry name" value="ANK"/>
    <property type="match status" value="13"/>
</dbReference>
<dbReference type="Pfam" id="PF12796">
    <property type="entry name" value="Ank_2"/>
    <property type="match status" value="3"/>
</dbReference>
<reference evidence="5" key="2">
    <citation type="journal article" date="2023" name="IMA Fungus">
        <title>Comparative genomic study of the Penicillium genus elucidates a diverse pangenome and 15 lateral gene transfer events.</title>
        <authorList>
            <person name="Petersen C."/>
            <person name="Sorensen T."/>
            <person name="Nielsen M.R."/>
            <person name="Sondergaard T.E."/>
            <person name="Sorensen J.L."/>
            <person name="Fitzpatrick D.A."/>
            <person name="Frisvad J.C."/>
            <person name="Nielsen K.L."/>
        </authorList>
    </citation>
    <scope>NUCLEOTIDE SEQUENCE</scope>
    <source>
        <strain evidence="5">IBT 15544</strain>
    </source>
</reference>
<evidence type="ECO:0000256" key="4">
    <source>
        <dbReference type="SAM" id="MobiDB-lite"/>
    </source>
</evidence>
<dbReference type="InterPro" id="IPR050745">
    <property type="entry name" value="Multifunctional_regulatory"/>
</dbReference>
<feature type="repeat" description="ANK" evidence="3">
    <location>
        <begin position="614"/>
        <end position="634"/>
    </location>
</feature>
<dbReference type="EMBL" id="JAPQKR010000012">
    <property type="protein sequence ID" value="KAJ5204021.1"/>
    <property type="molecule type" value="Genomic_DNA"/>
</dbReference>
<dbReference type="PANTHER" id="PTHR24189:SF71">
    <property type="entry name" value="ANKYRIN REPEAT DOMAIN 39"/>
    <property type="match status" value="1"/>
</dbReference>
<dbReference type="OrthoDB" id="194358at2759"/>
<feature type="compositionally biased region" description="Polar residues" evidence="4">
    <location>
        <begin position="914"/>
        <end position="932"/>
    </location>
</feature>
<feature type="compositionally biased region" description="Polar residues" evidence="4">
    <location>
        <begin position="339"/>
        <end position="357"/>
    </location>
</feature>
<feature type="compositionally biased region" description="Low complexity" evidence="4">
    <location>
        <begin position="889"/>
        <end position="900"/>
    </location>
</feature>